<name>A0A7J7LQ97_9MAGN</name>
<accession>A0A7J7LQ97</accession>
<keyword evidence="2" id="KW-1185">Reference proteome</keyword>
<reference evidence="1 2" key="1">
    <citation type="journal article" date="2020" name="IScience">
        <title>Genome Sequencing of the Endangered Kingdonia uniflora (Circaeasteraceae, Ranunculales) Reveals Potential Mechanisms of Evolutionary Specialization.</title>
        <authorList>
            <person name="Sun Y."/>
            <person name="Deng T."/>
            <person name="Zhang A."/>
            <person name="Moore M.J."/>
            <person name="Landis J.B."/>
            <person name="Lin N."/>
            <person name="Zhang H."/>
            <person name="Zhang X."/>
            <person name="Huang J."/>
            <person name="Zhang X."/>
            <person name="Sun H."/>
            <person name="Wang H."/>
        </authorList>
    </citation>
    <scope>NUCLEOTIDE SEQUENCE [LARGE SCALE GENOMIC DNA]</scope>
    <source>
        <strain evidence="1">TB1705</strain>
        <tissue evidence="1">Leaf</tissue>
    </source>
</reference>
<dbReference type="EMBL" id="JACGCM010002113">
    <property type="protein sequence ID" value="KAF6144739.1"/>
    <property type="molecule type" value="Genomic_DNA"/>
</dbReference>
<organism evidence="1 2">
    <name type="scientific">Kingdonia uniflora</name>
    <dbReference type="NCBI Taxonomy" id="39325"/>
    <lineage>
        <taxon>Eukaryota</taxon>
        <taxon>Viridiplantae</taxon>
        <taxon>Streptophyta</taxon>
        <taxon>Embryophyta</taxon>
        <taxon>Tracheophyta</taxon>
        <taxon>Spermatophyta</taxon>
        <taxon>Magnoliopsida</taxon>
        <taxon>Ranunculales</taxon>
        <taxon>Circaeasteraceae</taxon>
        <taxon>Kingdonia</taxon>
    </lineage>
</organism>
<gene>
    <name evidence="1" type="ORF">GIB67_017758</name>
</gene>
<evidence type="ECO:0000313" key="1">
    <source>
        <dbReference type="EMBL" id="KAF6144739.1"/>
    </source>
</evidence>
<comment type="caution">
    <text evidence="1">The sequence shown here is derived from an EMBL/GenBank/DDBJ whole genome shotgun (WGS) entry which is preliminary data.</text>
</comment>
<sequence length="119" mass="14307">MSSFRKLSFNSNRLFSIRIEMERFLLFEQDSVYSNNLLQRDFQLGKISSFRIKFWSIRITYLSVFSKLGKMSSIRIGFLYIRITHFSVISSLILFELDCLYSNRARVFYFVVEDVLTFY</sequence>
<proteinExistence type="predicted"/>
<evidence type="ECO:0000313" key="2">
    <source>
        <dbReference type="Proteomes" id="UP000541444"/>
    </source>
</evidence>
<feature type="non-terminal residue" evidence="1">
    <location>
        <position position="119"/>
    </location>
</feature>
<dbReference type="Proteomes" id="UP000541444">
    <property type="component" value="Unassembled WGS sequence"/>
</dbReference>
<protein>
    <submittedName>
        <fullName evidence="1">Uncharacterized protein</fullName>
    </submittedName>
</protein>
<dbReference type="AlphaFoldDB" id="A0A7J7LQ97"/>